<name>A0A380ZG53_BARDO</name>
<evidence type="ECO:0000313" key="1">
    <source>
        <dbReference type="EMBL" id="SUV45601.1"/>
    </source>
</evidence>
<dbReference type="EMBL" id="UFTF01000001">
    <property type="protein sequence ID" value="SUV45601.1"/>
    <property type="molecule type" value="Genomic_DNA"/>
</dbReference>
<organism evidence="1 2">
    <name type="scientific">Bartonella doshiae</name>
    <dbReference type="NCBI Taxonomy" id="33044"/>
    <lineage>
        <taxon>Bacteria</taxon>
        <taxon>Pseudomonadati</taxon>
        <taxon>Pseudomonadota</taxon>
        <taxon>Alphaproteobacteria</taxon>
        <taxon>Hyphomicrobiales</taxon>
        <taxon>Bartonellaceae</taxon>
        <taxon>Bartonella</taxon>
    </lineage>
</organism>
<gene>
    <name evidence="1" type="ORF">NCTC12862_01307</name>
</gene>
<protein>
    <submittedName>
        <fullName evidence="1">Uncharacterized protein</fullName>
    </submittedName>
</protein>
<dbReference type="AlphaFoldDB" id="A0A380ZG53"/>
<proteinExistence type="predicted"/>
<accession>A0A380ZG53</accession>
<reference evidence="1 2" key="1">
    <citation type="submission" date="2018-06" db="EMBL/GenBank/DDBJ databases">
        <authorList>
            <consortium name="Pathogen Informatics"/>
            <person name="Doyle S."/>
        </authorList>
    </citation>
    <scope>NUCLEOTIDE SEQUENCE [LARGE SCALE GENOMIC DNA]</scope>
    <source>
        <strain evidence="1 2">NCTC12862</strain>
    </source>
</reference>
<sequence>MLETDSFLTIRESLPVNDSPKSFQKRVPTSWWCVADQTMHKPCKIGMYYYAVPNLKLSLLVKKIKPSVMRSLRKETLPYENTPRITRAALRNIWCDCYGLVYCSTHEGQHSRLPLANGVDRCLLLHCDAGCTFLGMTGTLKAVGRIKRRNHPTRNVRVLEINLKLNITLFQRKIMDIFYILRKKISKAQEINSKQNLSKIV</sequence>
<dbReference type="RefSeq" id="WP_004856512.1">
    <property type="nucleotide sequence ID" value="NZ_CACVBH010000001.1"/>
</dbReference>
<evidence type="ECO:0000313" key="2">
    <source>
        <dbReference type="Proteomes" id="UP000254950"/>
    </source>
</evidence>
<dbReference type="Proteomes" id="UP000254950">
    <property type="component" value="Unassembled WGS sequence"/>
</dbReference>
<dbReference type="OrthoDB" id="10000246at2"/>